<accession>A0ABQ9GCR7</accession>
<gene>
    <name evidence="2" type="ORF">PR048_030402</name>
</gene>
<evidence type="ECO:0000313" key="3">
    <source>
        <dbReference type="Proteomes" id="UP001159363"/>
    </source>
</evidence>
<proteinExistence type="predicted"/>
<feature type="coiled-coil region" evidence="1">
    <location>
        <begin position="74"/>
        <end position="104"/>
    </location>
</feature>
<dbReference type="EMBL" id="JARBHB010000014">
    <property type="protein sequence ID" value="KAJ8868861.1"/>
    <property type="molecule type" value="Genomic_DNA"/>
</dbReference>
<evidence type="ECO:0000313" key="2">
    <source>
        <dbReference type="EMBL" id="KAJ8868861.1"/>
    </source>
</evidence>
<comment type="caution">
    <text evidence="2">The sequence shown here is derived from an EMBL/GenBank/DDBJ whole genome shotgun (WGS) entry which is preliminary data.</text>
</comment>
<keyword evidence="1" id="KW-0175">Coiled coil</keyword>
<name>A0ABQ9GCR7_9NEOP</name>
<evidence type="ECO:0000256" key="1">
    <source>
        <dbReference type="SAM" id="Coils"/>
    </source>
</evidence>
<dbReference type="Proteomes" id="UP001159363">
    <property type="component" value="Chromosome 13"/>
</dbReference>
<organism evidence="2 3">
    <name type="scientific">Dryococelus australis</name>
    <dbReference type="NCBI Taxonomy" id="614101"/>
    <lineage>
        <taxon>Eukaryota</taxon>
        <taxon>Metazoa</taxon>
        <taxon>Ecdysozoa</taxon>
        <taxon>Arthropoda</taxon>
        <taxon>Hexapoda</taxon>
        <taxon>Insecta</taxon>
        <taxon>Pterygota</taxon>
        <taxon>Neoptera</taxon>
        <taxon>Polyneoptera</taxon>
        <taxon>Phasmatodea</taxon>
        <taxon>Verophasmatodea</taxon>
        <taxon>Anareolatae</taxon>
        <taxon>Phasmatidae</taxon>
        <taxon>Eurycanthinae</taxon>
        <taxon>Dryococelus</taxon>
    </lineage>
</organism>
<sequence>MSDSRIYSNVMGLSLILSRGNASVESGFSVNKSLIVDNVLEVSLVALRFISDSLKSMGGIEEAYLEKKNVFNAEEKQRRKKRNIEQLLWELEEKRKIMKLEQEKEEFISDARKYFFRI</sequence>
<keyword evidence="3" id="KW-1185">Reference proteome</keyword>
<reference evidence="2 3" key="1">
    <citation type="submission" date="2023-02" db="EMBL/GenBank/DDBJ databases">
        <title>LHISI_Scaffold_Assembly.</title>
        <authorList>
            <person name="Stuart O.P."/>
            <person name="Cleave R."/>
            <person name="Magrath M.J.L."/>
            <person name="Mikheyev A.S."/>
        </authorList>
    </citation>
    <scope>NUCLEOTIDE SEQUENCE [LARGE SCALE GENOMIC DNA]</scope>
    <source>
        <strain evidence="2">Daus_M_001</strain>
        <tissue evidence="2">Leg muscle</tissue>
    </source>
</reference>
<protein>
    <submittedName>
        <fullName evidence="2">Uncharacterized protein</fullName>
    </submittedName>
</protein>